<protein>
    <submittedName>
        <fullName evidence="8">Uncharacterized membrane protein YgaE (UPF0421/DUF939 family)</fullName>
    </submittedName>
</protein>
<keyword evidence="2" id="KW-1003">Cell membrane</keyword>
<name>A0ABS5A7Q0_9PSEU</name>
<proteinExistence type="predicted"/>
<reference evidence="8 9" key="1">
    <citation type="submission" date="2021-03" db="EMBL/GenBank/DDBJ databases">
        <title>Sequencing the genomes of 1000 actinobacteria strains.</title>
        <authorList>
            <person name="Klenk H.-P."/>
        </authorList>
    </citation>
    <scope>NUCLEOTIDE SEQUENCE [LARGE SCALE GENOMIC DNA]</scope>
    <source>
        <strain evidence="8 9">DSM 44580</strain>
    </source>
</reference>
<keyword evidence="4 7" id="KW-1133">Transmembrane helix</keyword>
<evidence type="ECO:0000256" key="1">
    <source>
        <dbReference type="ARBA" id="ARBA00004651"/>
    </source>
</evidence>
<dbReference type="RefSeq" id="WP_169733969.1">
    <property type="nucleotide sequence ID" value="NZ_JAGIOO010000001.1"/>
</dbReference>
<feature type="transmembrane region" description="Helical" evidence="7">
    <location>
        <begin position="124"/>
        <end position="146"/>
    </location>
</feature>
<evidence type="ECO:0000256" key="2">
    <source>
        <dbReference type="ARBA" id="ARBA00022475"/>
    </source>
</evidence>
<dbReference type="Proteomes" id="UP001519363">
    <property type="component" value="Unassembled WGS sequence"/>
</dbReference>
<keyword evidence="5 7" id="KW-0472">Membrane</keyword>
<comment type="caution">
    <text evidence="8">The sequence shown here is derived from an EMBL/GenBank/DDBJ whole genome shotgun (WGS) entry which is preliminary data.</text>
</comment>
<gene>
    <name evidence="8" type="ORF">JOF53_001492</name>
</gene>
<comment type="subcellular location">
    <subcellularLocation>
        <location evidence="1">Cell membrane</location>
        <topology evidence="1">Multi-pass membrane protein</topology>
    </subcellularLocation>
</comment>
<evidence type="ECO:0000313" key="9">
    <source>
        <dbReference type="Proteomes" id="UP001519363"/>
    </source>
</evidence>
<dbReference type="Pfam" id="PF06081">
    <property type="entry name" value="ArAE_1"/>
    <property type="match status" value="1"/>
</dbReference>
<evidence type="ECO:0000256" key="6">
    <source>
        <dbReference type="SAM" id="Coils"/>
    </source>
</evidence>
<dbReference type="EMBL" id="JAGIOO010000001">
    <property type="protein sequence ID" value="MBP2472620.1"/>
    <property type="molecule type" value="Genomic_DNA"/>
</dbReference>
<keyword evidence="3 7" id="KW-0812">Transmembrane</keyword>
<evidence type="ECO:0000256" key="4">
    <source>
        <dbReference type="ARBA" id="ARBA00022989"/>
    </source>
</evidence>
<organism evidence="8 9">
    <name type="scientific">Crossiella equi</name>
    <dbReference type="NCBI Taxonomy" id="130796"/>
    <lineage>
        <taxon>Bacteria</taxon>
        <taxon>Bacillati</taxon>
        <taxon>Actinomycetota</taxon>
        <taxon>Actinomycetes</taxon>
        <taxon>Pseudonocardiales</taxon>
        <taxon>Pseudonocardiaceae</taxon>
        <taxon>Crossiella</taxon>
    </lineage>
</organism>
<sequence>MDRHFWTQSVKTALAAVLAWLVAAQLLRLPHPFLAPYAAFFVVNDTVYRSFANGAQQLASLLTGLVLAWVTAELVPWPLAGLGLVVLAGLALGRLRVFGDNGQWVAVTALLVLTYGQATEQQTLAMRAVESGLGVVVGVAVNFLVLPPVHLRGARRAVAALAADLGTLVREMADQPEPSGRAREWARRADDLRERANAAHRANGRAEESARFTRWRACSPERGAALRALARVAEEVRHQADTLRDQPGEAAVRYRALLPGLAEAVEAIGEGREVSPPSVPEERSPLLLSLRHAVAACRMPGR</sequence>
<evidence type="ECO:0000256" key="7">
    <source>
        <dbReference type="SAM" id="Phobius"/>
    </source>
</evidence>
<evidence type="ECO:0000313" key="8">
    <source>
        <dbReference type="EMBL" id="MBP2472620.1"/>
    </source>
</evidence>
<feature type="transmembrane region" description="Helical" evidence="7">
    <location>
        <begin position="102"/>
        <end position="118"/>
    </location>
</feature>
<keyword evidence="6" id="KW-0175">Coiled coil</keyword>
<keyword evidence="9" id="KW-1185">Reference proteome</keyword>
<feature type="coiled-coil region" evidence="6">
    <location>
        <begin position="182"/>
        <end position="246"/>
    </location>
</feature>
<dbReference type="InterPro" id="IPR010343">
    <property type="entry name" value="ArAE_1"/>
</dbReference>
<accession>A0ABS5A7Q0</accession>
<evidence type="ECO:0000256" key="3">
    <source>
        <dbReference type="ARBA" id="ARBA00022692"/>
    </source>
</evidence>
<evidence type="ECO:0000256" key="5">
    <source>
        <dbReference type="ARBA" id="ARBA00023136"/>
    </source>
</evidence>
<feature type="transmembrane region" description="Helical" evidence="7">
    <location>
        <begin position="75"/>
        <end position="95"/>
    </location>
</feature>